<keyword evidence="2" id="KW-0326">Glycosidase</keyword>
<feature type="domain" description="DUF5110" evidence="4">
    <location>
        <begin position="730"/>
        <end position="795"/>
    </location>
</feature>
<dbReference type="GO" id="GO:0005975">
    <property type="term" value="P:carbohydrate metabolic process"/>
    <property type="evidence" value="ECO:0007669"/>
    <property type="project" value="InterPro"/>
</dbReference>
<evidence type="ECO:0000259" key="3">
    <source>
        <dbReference type="Pfam" id="PF01055"/>
    </source>
</evidence>
<evidence type="ECO:0000256" key="2">
    <source>
        <dbReference type="RuleBase" id="RU361185"/>
    </source>
</evidence>
<dbReference type="SUPFAM" id="SSF51445">
    <property type="entry name" value="(Trans)glycosidases"/>
    <property type="match status" value="1"/>
</dbReference>
<protein>
    <submittedName>
        <fullName evidence="6">Glycoside hydrolase</fullName>
    </submittedName>
</protein>
<sequence>MEILGYHKDGRIINLKLEDGIIQLSAVSKEIIRCTYTKEKNIKNSSVIGINYEIEKLNEFVVEETQDSIILRTGSITLTINKKTGQFVWKNGKNDEILLQERDKELVSIPVEKYSTNGEKAIIKRVQTVDGERSFVENLKPYIDRMAYRAKLSFEWQEKEAIHGLGQGEEGIYNYRGNSQYLYQHNMRTPFPCLVSSKNYGILFDCGSLMTFNDDSRGAYVYLDVVEQLDYYFVFGEKLDDIVGGFRKITGRAAMLPKWAFGYIQSKETYRNQEELVEVVKEYRKRNVPIDCIVQDWHTWEEGLWGNKRLDKNRYPNIGKANKEIHDLNVHTMVSIWPNMNVGGEDYEEFLQAEYLLGDNSTYDAFNEDARKMYWEQAEKELYKGGFDAWWCDSTEPFSGPDWNGEKIREPWERFMLVGNEHKKFLDPAKANLFALMHEKGIFENQRKVSPDKRVLNLARSGYIGSQKYGVVLWSGDTNATWGTFRKQITEGLNLCLSGLPYWTLDIGAFFTVGSEWRNRGCGCNNNPNQLWFWQGDYNDGVNDSAYRELYVRWFQYGALLPMFRSHGTDTPREIWNFGEKGEMFYDAIEKFINLRYSLIPYFYSLAGKVTQNHYTMLRSLLFDFSNDEIAKEISDEFMCGDSILVCPVTNSMYYEPNSKSIDEPKIRKCYLPKGADWYDFWTKERLSGGSYVVADAPIDKIPLFIRAGSIIPMEEGLQYAEQVSDKPFQIHIYPGDDREFEFYEDSGDGYEYEKGIYNKILMKWEDKESKFTIGKADYDFPQSIKNRSCTIFVNDKSIEFIYRGESLTFVIK</sequence>
<dbReference type="GO" id="GO:0004553">
    <property type="term" value="F:hydrolase activity, hydrolyzing O-glycosyl compounds"/>
    <property type="evidence" value="ECO:0007669"/>
    <property type="project" value="InterPro"/>
</dbReference>
<feature type="domain" description="Glycosyl hydrolase family 31 C-terminal" evidence="5">
    <location>
        <begin position="615"/>
        <end position="712"/>
    </location>
</feature>
<dbReference type="EMBL" id="CP010086">
    <property type="protein sequence ID" value="AJH00684.1"/>
    <property type="molecule type" value="Genomic_DNA"/>
</dbReference>
<dbReference type="Proteomes" id="UP000031866">
    <property type="component" value="Chromosome"/>
</dbReference>
<feature type="domain" description="Glycoside hydrolase family 31 TIM barrel" evidence="3">
    <location>
        <begin position="254"/>
        <end position="606"/>
    </location>
</feature>
<accession>A0A0B5QUV0</accession>
<dbReference type="InterPro" id="IPR017853">
    <property type="entry name" value="GH"/>
</dbReference>
<dbReference type="CDD" id="cd14752">
    <property type="entry name" value="GH31_N"/>
    <property type="match status" value="1"/>
</dbReference>
<dbReference type="RefSeq" id="WP_041898594.1">
    <property type="nucleotide sequence ID" value="NZ_CP010086.2"/>
</dbReference>
<dbReference type="Gene3D" id="3.20.20.80">
    <property type="entry name" value="Glycosidases"/>
    <property type="match status" value="1"/>
</dbReference>
<dbReference type="InterPro" id="IPR033403">
    <property type="entry name" value="DUF5110"/>
</dbReference>
<dbReference type="OrthoDB" id="176168at2"/>
<dbReference type="PANTHER" id="PTHR43863:SF2">
    <property type="entry name" value="MALTASE-GLUCOAMYLASE"/>
    <property type="match status" value="1"/>
</dbReference>
<name>A0A0B5QUV0_CLOBE</name>
<evidence type="ECO:0000259" key="5">
    <source>
        <dbReference type="Pfam" id="PF21365"/>
    </source>
</evidence>
<dbReference type="KEGG" id="cbei:LF65_04142"/>
<dbReference type="Pfam" id="PF17137">
    <property type="entry name" value="DUF5110"/>
    <property type="match status" value="1"/>
</dbReference>
<dbReference type="Pfam" id="PF21365">
    <property type="entry name" value="Glyco_hydro_31_3rd"/>
    <property type="match status" value="1"/>
</dbReference>
<evidence type="ECO:0000313" key="7">
    <source>
        <dbReference type="Proteomes" id="UP000031866"/>
    </source>
</evidence>
<dbReference type="Gene3D" id="2.60.40.1760">
    <property type="entry name" value="glycosyl hydrolase (family 31)"/>
    <property type="match status" value="1"/>
</dbReference>
<evidence type="ECO:0000313" key="6">
    <source>
        <dbReference type="EMBL" id="AJH00684.1"/>
    </source>
</evidence>
<dbReference type="GO" id="GO:0030246">
    <property type="term" value="F:carbohydrate binding"/>
    <property type="evidence" value="ECO:0007669"/>
    <property type="project" value="InterPro"/>
</dbReference>
<reference evidence="7" key="1">
    <citation type="submission" date="2014-12" db="EMBL/GenBank/DDBJ databases">
        <title>Genome sequence of Clostridium beijerinckii strain 59B.</title>
        <authorList>
            <person name="Little G.T."/>
            <person name="Minton N.P."/>
        </authorList>
    </citation>
    <scope>NUCLEOTIDE SEQUENCE [LARGE SCALE GENOMIC DNA]</scope>
    <source>
        <strain evidence="7">59B</strain>
    </source>
</reference>
<dbReference type="STRING" id="1520.LF65_04142"/>
<dbReference type="SUPFAM" id="SSF51011">
    <property type="entry name" value="Glycosyl hydrolase domain"/>
    <property type="match status" value="1"/>
</dbReference>
<dbReference type="Gene3D" id="2.60.40.1180">
    <property type="entry name" value="Golgi alpha-mannosidase II"/>
    <property type="match status" value="2"/>
</dbReference>
<keyword evidence="2 6" id="KW-0378">Hydrolase</keyword>
<dbReference type="InterPro" id="IPR013780">
    <property type="entry name" value="Glyco_hydro_b"/>
</dbReference>
<evidence type="ECO:0000259" key="4">
    <source>
        <dbReference type="Pfam" id="PF17137"/>
    </source>
</evidence>
<comment type="similarity">
    <text evidence="1 2">Belongs to the glycosyl hydrolase 31 family.</text>
</comment>
<dbReference type="InterPro" id="IPR000322">
    <property type="entry name" value="Glyco_hydro_31_TIM"/>
</dbReference>
<evidence type="ECO:0000256" key="1">
    <source>
        <dbReference type="ARBA" id="ARBA00007806"/>
    </source>
</evidence>
<organism evidence="6 7">
    <name type="scientific">Clostridium beijerinckii</name>
    <name type="common">Clostridium MP</name>
    <dbReference type="NCBI Taxonomy" id="1520"/>
    <lineage>
        <taxon>Bacteria</taxon>
        <taxon>Bacillati</taxon>
        <taxon>Bacillota</taxon>
        <taxon>Clostridia</taxon>
        <taxon>Eubacteriales</taxon>
        <taxon>Clostridiaceae</taxon>
        <taxon>Clostridium</taxon>
    </lineage>
</organism>
<dbReference type="Pfam" id="PF01055">
    <property type="entry name" value="Glyco_hydro_31_2nd"/>
    <property type="match status" value="1"/>
</dbReference>
<dbReference type="CDD" id="cd06591">
    <property type="entry name" value="GH31_xylosidase_XylS"/>
    <property type="match status" value="1"/>
</dbReference>
<gene>
    <name evidence="6" type="ORF">LF65_04142</name>
</gene>
<dbReference type="SUPFAM" id="SSF74650">
    <property type="entry name" value="Galactose mutarotase-like"/>
    <property type="match status" value="1"/>
</dbReference>
<dbReference type="PANTHER" id="PTHR43863">
    <property type="entry name" value="HYDROLASE, PUTATIVE (AFU_ORTHOLOGUE AFUA_1G03140)-RELATED"/>
    <property type="match status" value="1"/>
</dbReference>
<proteinExistence type="inferred from homology"/>
<dbReference type="InterPro" id="IPR011013">
    <property type="entry name" value="Gal_mutarotase_sf_dom"/>
</dbReference>
<dbReference type="InterPro" id="IPR048395">
    <property type="entry name" value="Glyco_hydro_31_C"/>
</dbReference>
<dbReference type="InterPro" id="IPR051816">
    <property type="entry name" value="Glycosyl_Hydrolase_31"/>
</dbReference>
<dbReference type="AlphaFoldDB" id="A0A0B5QUV0"/>